<evidence type="ECO:0000256" key="3">
    <source>
        <dbReference type="ARBA" id="ARBA00022490"/>
    </source>
</evidence>
<comment type="subcellular location">
    <subcellularLocation>
        <location evidence="1">Cytoplasm</location>
        <location evidence="1">Cytoskeleton</location>
    </subcellularLocation>
</comment>
<dbReference type="Gene3D" id="1.10.510.10">
    <property type="entry name" value="Transferase(Phosphotransferase) domain 1"/>
    <property type="match status" value="1"/>
</dbReference>
<evidence type="ECO:0000256" key="10">
    <source>
        <dbReference type="ARBA" id="ARBA00023212"/>
    </source>
</evidence>
<dbReference type="Gene3D" id="1.25.10.10">
    <property type="entry name" value="Leucine-rich Repeat Variant"/>
    <property type="match status" value="1"/>
</dbReference>
<keyword evidence="8" id="KW-0418">Kinase</keyword>
<accession>A0AAN9FU17</accession>
<dbReference type="FunFam" id="1.10.510.10:FF:000292">
    <property type="entry name" value="Serine/threonine-protein kinase 36"/>
    <property type="match status" value="1"/>
</dbReference>
<dbReference type="InterPro" id="IPR000225">
    <property type="entry name" value="Armadillo"/>
</dbReference>
<evidence type="ECO:0000256" key="7">
    <source>
        <dbReference type="ARBA" id="ARBA00022741"/>
    </source>
</evidence>
<dbReference type="Proteomes" id="UP001359559">
    <property type="component" value="Unassembled WGS sequence"/>
</dbReference>
<evidence type="ECO:0000313" key="16">
    <source>
        <dbReference type="EMBL" id="KAK7279088.1"/>
    </source>
</evidence>
<sequence>MLAVVKINIFKSISLSHCLVNLDSTMGVENYHVIELVGEGSFGKVYKGRRKHTGQTVAMKFIMKHGKTEKDIHNLRQEIEILRKLKHENIIQMLDSFESPQEFCVVTEFAQGELFEILEDDKCLPEEQVQAIAKQLVKALHYLHSNRIIHRDMKPQNILIGAGSVVKLCDFGFARAMSTNTVVLRSIKGTPLYMAPELVREQPYNHTVDLWSLGVILYELYVGQPPFYTNSVYALIRHIVKDPVKYPDRMSPNFKSFLKGLLNKAPESRLTWPALLEHPFVKETSDELEARELCEISDSPGHTDAARSVEGKTIQTPTGKNSHMAGLEKHIASPLHNEVQLNGPNLDRTNSSALDESPGFSNQNVGESGCQRLDRLENNSRTVKGAKLIGQDSEAWRHILLPLRKWSKGSQNICSNQDVPDTNQALRILSNLVAAGAFNSSGRIDELIGELLVFTGSIIAMKSPEVIDLIAKSFAITKVLLDNGGSFTSTSCLSHWIEFVELYSQVVTSTSDASGRVLYESSACITVMLSKVAQVLRSSQISGPEALHETADRILDHAKTSGLVDNLCLCLATSGSSLISGSSNMLRAASEACRAAWSLINALDTLFMKKNAILFPISALQNLSLHKTEIVNQDPFVEAESTKIVDAMTRAFLRSKAVQVAVYYCFHQRLESAMSCGLQLLSRCCLQSGLVPALLCGLPSSLPVTTVVSGGGDGTIVSEIFSILMLCSPSLNKDAHSVEPSNVKCKLTNPSALIRHSCLILAIIAQCLKSTGRNSAIFMLTTSPKKQLARLSVLAHYISSDDKTKASIQHQNASAMLALASILSLESGALVESPISEIAMPLISRTSTLSDHLKFSSGNENELEPGICSGKLSYWQGLRDGCVGLLDSRIKWGGPLAVQQLCASGIPLLLIGLLGNNVLNASHGNEHQNDIVGLSPVGVVWTISSLCHCLSGGALTYRQILIRNEHIKLVSNLICDVHLKLVKCWIGPGGGRVGVRDLINAVVDFLAFPFVALQNAPGLPSTTASVSSGFLLNVGSPGQRVCMEDKDIVKAIEEDMGKYVKILVEVGVPGIILRCLDHMELNDLGRPVAFLAKMVCHRPLAIQLVSKGLLDPNRMRRLFDCSGPKEVTLDALMIISDLARMDKGFYEYIKGASVLESLKDFLSHEDPNMRAKACSALGNMCRHSAYFYSSLARHQIVIILIDRCSDPDKRTRKFACFAIGNAAYHNDVLYEELRRSIPQLANLLQMAEEDKTKANAAGALSNLVRNSDKLCEDIVSKGAVQSLLKLISDCTVLALNPSRNDSTSESPLKIALFSLAKMCAHPLCRQFIRSSPLFPVIGRLQQSPESSIAKYASVIISKVAEPLQ</sequence>
<evidence type="ECO:0000256" key="2">
    <source>
        <dbReference type="ARBA" id="ARBA00012513"/>
    </source>
</evidence>
<evidence type="ECO:0000256" key="4">
    <source>
        <dbReference type="ARBA" id="ARBA00022527"/>
    </source>
</evidence>
<evidence type="ECO:0000256" key="1">
    <source>
        <dbReference type="ARBA" id="ARBA00004245"/>
    </source>
</evidence>
<dbReference type="InterPro" id="IPR011989">
    <property type="entry name" value="ARM-like"/>
</dbReference>
<dbReference type="PROSITE" id="PS50011">
    <property type="entry name" value="PROTEIN_KINASE_DOM"/>
    <property type="match status" value="1"/>
</dbReference>
<evidence type="ECO:0000256" key="14">
    <source>
        <dbReference type="PROSITE-ProRule" id="PRU10141"/>
    </source>
</evidence>
<dbReference type="GO" id="GO:0004674">
    <property type="term" value="F:protein serine/threonine kinase activity"/>
    <property type="evidence" value="ECO:0007669"/>
    <property type="project" value="UniProtKB-KW"/>
</dbReference>
<dbReference type="InterPro" id="IPR008271">
    <property type="entry name" value="Ser/Thr_kinase_AS"/>
</dbReference>
<dbReference type="PROSITE" id="PS00108">
    <property type="entry name" value="PROTEIN_KINASE_ST"/>
    <property type="match status" value="1"/>
</dbReference>
<evidence type="ECO:0000313" key="17">
    <source>
        <dbReference type="Proteomes" id="UP001359559"/>
    </source>
</evidence>
<evidence type="ECO:0000256" key="5">
    <source>
        <dbReference type="ARBA" id="ARBA00022679"/>
    </source>
</evidence>
<protein>
    <recommendedName>
        <fullName evidence="2">non-specific serine/threonine protein kinase</fullName>
        <ecNumber evidence="2">2.7.11.1</ecNumber>
    </recommendedName>
    <alternativeName>
        <fullName evidence="13">Fused homolog</fullName>
    </alternativeName>
</protein>
<dbReference type="Pfam" id="PF00069">
    <property type="entry name" value="Pkinase"/>
    <property type="match status" value="1"/>
</dbReference>
<evidence type="ECO:0000256" key="11">
    <source>
        <dbReference type="ARBA" id="ARBA00047899"/>
    </source>
</evidence>
<feature type="binding site" evidence="14">
    <location>
        <position position="64"/>
    </location>
    <ligand>
        <name>ATP</name>
        <dbReference type="ChEBI" id="CHEBI:30616"/>
    </ligand>
</feature>
<feature type="domain" description="Protein kinase" evidence="15">
    <location>
        <begin position="31"/>
        <end position="281"/>
    </location>
</feature>
<dbReference type="InterPro" id="IPR000719">
    <property type="entry name" value="Prot_kinase_dom"/>
</dbReference>
<comment type="catalytic activity">
    <reaction evidence="11">
        <text>L-threonyl-[protein] + ATP = O-phospho-L-threonyl-[protein] + ADP + H(+)</text>
        <dbReference type="Rhea" id="RHEA:46608"/>
        <dbReference type="Rhea" id="RHEA-COMP:11060"/>
        <dbReference type="Rhea" id="RHEA-COMP:11605"/>
        <dbReference type="ChEBI" id="CHEBI:15378"/>
        <dbReference type="ChEBI" id="CHEBI:30013"/>
        <dbReference type="ChEBI" id="CHEBI:30616"/>
        <dbReference type="ChEBI" id="CHEBI:61977"/>
        <dbReference type="ChEBI" id="CHEBI:456216"/>
        <dbReference type="EC" id="2.7.11.1"/>
    </reaction>
</comment>
<keyword evidence="6" id="KW-0677">Repeat</keyword>
<comment type="catalytic activity">
    <reaction evidence="12">
        <text>L-seryl-[protein] + ATP = O-phospho-L-seryl-[protein] + ADP + H(+)</text>
        <dbReference type="Rhea" id="RHEA:17989"/>
        <dbReference type="Rhea" id="RHEA-COMP:9863"/>
        <dbReference type="Rhea" id="RHEA-COMP:11604"/>
        <dbReference type="ChEBI" id="CHEBI:15378"/>
        <dbReference type="ChEBI" id="CHEBI:29999"/>
        <dbReference type="ChEBI" id="CHEBI:30616"/>
        <dbReference type="ChEBI" id="CHEBI:83421"/>
        <dbReference type="ChEBI" id="CHEBI:456216"/>
        <dbReference type="EC" id="2.7.11.1"/>
    </reaction>
</comment>
<dbReference type="InterPro" id="IPR011009">
    <property type="entry name" value="Kinase-like_dom_sf"/>
</dbReference>
<keyword evidence="5" id="KW-0808">Transferase</keyword>
<gene>
    <name evidence="16" type="ORF">RJT34_24132</name>
</gene>
<keyword evidence="7 14" id="KW-0547">Nucleotide-binding</keyword>
<keyword evidence="4" id="KW-0723">Serine/threonine-protein kinase</keyword>
<dbReference type="FunFam" id="1.25.10.10:FF:000223">
    <property type="entry name" value="Serine/threonine-protein kinase TIO"/>
    <property type="match status" value="1"/>
</dbReference>
<dbReference type="PROSITE" id="PS00107">
    <property type="entry name" value="PROTEIN_KINASE_ATP"/>
    <property type="match status" value="1"/>
</dbReference>
<evidence type="ECO:0000256" key="13">
    <source>
        <dbReference type="ARBA" id="ARBA00075375"/>
    </source>
</evidence>
<dbReference type="SUPFAM" id="SSF56112">
    <property type="entry name" value="Protein kinase-like (PK-like)"/>
    <property type="match status" value="1"/>
</dbReference>
<dbReference type="EMBL" id="JAYKXN010000006">
    <property type="protein sequence ID" value="KAK7279088.1"/>
    <property type="molecule type" value="Genomic_DNA"/>
</dbReference>
<evidence type="ECO:0000256" key="12">
    <source>
        <dbReference type="ARBA" id="ARBA00048679"/>
    </source>
</evidence>
<evidence type="ECO:0000256" key="6">
    <source>
        <dbReference type="ARBA" id="ARBA00022737"/>
    </source>
</evidence>
<dbReference type="SUPFAM" id="SSF48371">
    <property type="entry name" value="ARM repeat"/>
    <property type="match status" value="1"/>
</dbReference>
<proteinExistence type="predicted"/>
<dbReference type="GO" id="GO:0005856">
    <property type="term" value="C:cytoskeleton"/>
    <property type="evidence" value="ECO:0007669"/>
    <property type="project" value="UniProtKB-SubCell"/>
</dbReference>
<evidence type="ECO:0000256" key="9">
    <source>
        <dbReference type="ARBA" id="ARBA00022840"/>
    </source>
</evidence>
<dbReference type="SMART" id="SM00185">
    <property type="entry name" value="ARM"/>
    <property type="match status" value="3"/>
</dbReference>
<evidence type="ECO:0000259" key="15">
    <source>
        <dbReference type="PROSITE" id="PS50011"/>
    </source>
</evidence>
<dbReference type="InterPro" id="IPR016024">
    <property type="entry name" value="ARM-type_fold"/>
</dbReference>
<reference evidence="16 17" key="1">
    <citation type="submission" date="2024-01" db="EMBL/GenBank/DDBJ databases">
        <title>The genomes of 5 underutilized Papilionoideae crops provide insights into root nodulation and disease resistance.</title>
        <authorList>
            <person name="Yuan L."/>
        </authorList>
    </citation>
    <scope>NUCLEOTIDE SEQUENCE [LARGE SCALE GENOMIC DNA]</scope>
    <source>
        <strain evidence="16">LY-2023</strain>
        <tissue evidence="16">Leaf</tissue>
    </source>
</reference>
<dbReference type="CDD" id="cd14002">
    <property type="entry name" value="STKc_STK36"/>
    <property type="match status" value="1"/>
</dbReference>
<dbReference type="GO" id="GO:0005524">
    <property type="term" value="F:ATP binding"/>
    <property type="evidence" value="ECO:0007669"/>
    <property type="project" value="UniProtKB-UniRule"/>
</dbReference>
<keyword evidence="17" id="KW-1185">Reference proteome</keyword>
<name>A0AAN9FU17_CLITE</name>
<dbReference type="SMART" id="SM00220">
    <property type="entry name" value="S_TKc"/>
    <property type="match status" value="1"/>
</dbReference>
<dbReference type="EC" id="2.7.11.1" evidence="2"/>
<dbReference type="PANTHER" id="PTHR22983">
    <property type="entry name" value="PROTEIN KINASE RELATED"/>
    <property type="match status" value="1"/>
</dbReference>
<keyword evidence="9 14" id="KW-0067">ATP-binding</keyword>
<comment type="caution">
    <text evidence="16">The sequence shown here is derived from an EMBL/GenBank/DDBJ whole genome shotgun (WGS) entry which is preliminary data.</text>
</comment>
<dbReference type="GO" id="GO:0005737">
    <property type="term" value="C:cytoplasm"/>
    <property type="evidence" value="ECO:0007669"/>
    <property type="project" value="TreeGrafter"/>
</dbReference>
<evidence type="ECO:0000256" key="8">
    <source>
        <dbReference type="ARBA" id="ARBA00022777"/>
    </source>
</evidence>
<keyword evidence="10" id="KW-0206">Cytoskeleton</keyword>
<keyword evidence="3" id="KW-0963">Cytoplasm</keyword>
<dbReference type="FunFam" id="3.30.200.20:FF:000042">
    <property type="entry name" value="Aurora kinase A"/>
    <property type="match status" value="1"/>
</dbReference>
<dbReference type="PANTHER" id="PTHR22983:SF6">
    <property type="entry name" value="SERINE_THREONINE-PROTEIN KINASE 36"/>
    <property type="match status" value="1"/>
</dbReference>
<dbReference type="InterPro" id="IPR017441">
    <property type="entry name" value="Protein_kinase_ATP_BS"/>
</dbReference>
<organism evidence="16 17">
    <name type="scientific">Clitoria ternatea</name>
    <name type="common">Butterfly pea</name>
    <dbReference type="NCBI Taxonomy" id="43366"/>
    <lineage>
        <taxon>Eukaryota</taxon>
        <taxon>Viridiplantae</taxon>
        <taxon>Streptophyta</taxon>
        <taxon>Embryophyta</taxon>
        <taxon>Tracheophyta</taxon>
        <taxon>Spermatophyta</taxon>
        <taxon>Magnoliopsida</taxon>
        <taxon>eudicotyledons</taxon>
        <taxon>Gunneridae</taxon>
        <taxon>Pentapetalae</taxon>
        <taxon>rosids</taxon>
        <taxon>fabids</taxon>
        <taxon>Fabales</taxon>
        <taxon>Fabaceae</taxon>
        <taxon>Papilionoideae</taxon>
        <taxon>50 kb inversion clade</taxon>
        <taxon>NPAAA clade</taxon>
        <taxon>indigoferoid/millettioid clade</taxon>
        <taxon>Phaseoleae</taxon>
        <taxon>Clitoria</taxon>
    </lineage>
</organism>